<dbReference type="KEGG" id="npy:NPRO_15900"/>
<proteinExistence type="predicted"/>
<evidence type="ECO:0000313" key="2">
    <source>
        <dbReference type="EMBL" id="BBO23995.1"/>
    </source>
</evidence>
<organism evidence="2 3">
    <name type="scientific">Candidatus Nitrosymbiomonas proteolyticus</name>
    <dbReference type="NCBI Taxonomy" id="2608984"/>
    <lineage>
        <taxon>Bacteria</taxon>
        <taxon>Bacillati</taxon>
        <taxon>Armatimonadota</taxon>
        <taxon>Armatimonadota incertae sedis</taxon>
        <taxon>Candidatus Nitrosymbiomonas</taxon>
    </lineage>
</organism>
<name>A0A809RHN4_9BACT</name>
<feature type="transmembrane region" description="Helical" evidence="1">
    <location>
        <begin position="147"/>
        <end position="171"/>
    </location>
</feature>
<keyword evidence="1" id="KW-0472">Membrane</keyword>
<sequence length="266" mass="30170">MAATLRKWWALFAIFVQDGIAYRASGIIWILTDLTTAITMPLVWAAASSGGPIAGLRTSDFVLYYLGMLILGSFVNSHIMWEVAIEIREGIFSTYLIRPISFYQYTFFRNLSWRCIRMAFTVPFLVALLALYRSFLEGATVYLGWELWASMVLGHLVSFVFVMAMGMIALFTQEAMAVFELYYVPHLFLSGYLFPLSLLPGWAQSASKWMPFYYTAGAPTEILIGKLEGPESHKTLMIQAVWIVLIYAVSQVLWRKGLKYYTGVGM</sequence>
<feature type="transmembrane region" description="Helical" evidence="1">
    <location>
        <begin position="183"/>
        <end position="203"/>
    </location>
</feature>
<feature type="transmembrane region" description="Helical" evidence="1">
    <location>
        <begin position="62"/>
        <end position="81"/>
    </location>
</feature>
<dbReference type="PANTHER" id="PTHR36832:SF1">
    <property type="entry name" value="SLR1174 PROTEIN"/>
    <property type="match status" value="1"/>
</dbReference>
<keyword evidence="1" id="KW-1133">Transmembrane helix</keyword>
<dbReference type="Pfam" id="PF06182">
    <property type="entry name" value="ABC2_membrane_6"/>
    <property type="match status" value="1"/>
</dbReference>
<dbReference type="Proteomes" id="UP000662873">
    <property type="component" value="Chromosome"/>
</dbReference>
<evidence type="ECO:0000256" key="1">
    <source>
        <dbReference type="SAM" id="Phobius"/>
    </source>
</evidence>
<dbReference type="AlphaFoldDB" id="A0A809RHN4"/>
<keyword evidence="1" id="KW-0812">Transmembrane</keyword>
<gene>
    <name evidence="2" type="ORF">NPRO_15900</name>
</gene>
<dbReference type="InterPro" id="IPR010390">
    <property type="entry name" value="ABC-2_transporter-like"/>
</dbReference>
<reference evidence="2" key="1">
    <citation type="journal article" name="DNA Res.">
        <title>The physiological potential of anammox bacteria as revealed by their core genome structure.</title>
        <authorList>
            <person name="Okubo T."/>
            <person name="Toyoda A."/>
            <person name="Fukuhara K."/>
            <person name="Uchiyama I."/>
            <person name="Harigaya Y."/>
            <person name="Kuroiwa M."/>
            <person name="Suzuki T."/>
            <person name="Murakami Y."/>
            <person name="Suwa Y."/>
            <person name="Takami H."/>
        </authorList>
    </citation>
    <scope>NUCLEOTIDE SEQUENCE</scope>
    <source>
        <strain evidence="2">317325-2</strain>
    </source>
</reference>
<feature type="transmembrane region" description="Helical" evidence="1">
    <location>
        <begin position="115"/>
        <end position="135"/>
    </location>
</feature>
<feature type="transmembrane region" description="Helical" evidence="1">
    <location>
        <begin position="236"/>
        <end position="254"/>
    </location>
</feature>
<dbReference type="PANTHER" id="PTHR36832">
    <property type="entry name" value="SLR1174 PROTEIN-RELATED"/>
    <property type="match status" value="1"/>
</dbReference>
<protein>
    <submittedName>
        <fullName evidence="2">ABC-2 type transporter</fullName>
    </submittedName>
</protein>
<evidence type="ECO:0000313" key="3">
    <source>
        <dbReference type="Proteomes" id="UP000662873"/>
    </source>
</evidence>
<feature type="transmembrane region" description="Helical" evidence="1">
    <location>
        <begin position="20"/>
        <end position="42"/>
    </location>
</feature>
<accession>A0A809RHN4</accession>
<dbReference type="EMBL" id="AP021858">
    <property type="protein sequence ID" value="BBO23995.1"/>
    <property type="molecule type" value="Genomic_DNA"/>
</dbReference>